<name>A0A6C0CQI3_9ZZZZ</name>
<evidence type="ECO:0000313" key="3">
    <source>
        <dbReference type="EMBL" id="QHT05715.1"/>
    </source>
</evidence>
<dbReference type="GO" id="GO:0005506">
    <property type="term" value="F:iron ion binding"/>
    <property type="evidence" value="ECO:0007669"/>
    <property type="project" value="InterPro"/>
</dbReference>
<reference evidence="3" key="1">
    <citation type="journal article" date="2020" name="Nature">
        <title>Giant virus diversity and host interactions through global metagenomics.</title>
        <authorList>
            <person name="Schulz F."/>
            <person name="Roux S."/>
            <person name="Paez-Espino D."/>
            <person name="Jungbluth S."/>
            <person name="Walsh D.A."/>
            <person name="Denef V.J."/>
            <person name="McMahon K.D."/>
            <person name="Konstantinidis K.T."/>
            <person name="Eloe-Fadrosh E.A."/>
            <person name="Kyrpides N.C."/>
            <person name="Woyke T."/>
        </authorList>
    </citation>
    <scope>NUCLEOTIDE SEQUENCE</scope>
    <source>
        <strain evidence="3">GVMAG-M-3300021389-45</strain>
    </source>
</reference>
<dbReference type="GO" id="GO:0008610">
    <property type="term" value="P:lipid biosynthetic process"/>
    <property type="evidence" value="ECO:0007669"/>
    <property type="project" value="InterPro"/>
</dbReference>
<dbReference type="InterPro" id="IPR006694">
    <property type="entry name" value="Fatty_acid_hydroxylase"/>
</dbReference>
<feature type="transmembrane region" description="Helical" evidence="1">
    <location>
        <begin position="71"/>
        <end position="88"/>
    </location>
</feature>
<feature type="domain" description="Fatty acid hydroxylase" evidence="2">
    <location>
        <begin position="9"/>
        <end position="173"/>
    </location>
</feature>
<dbReference type="Pfam" id="PF04116">
    <property type="entry name" value="FA_hydroxylase"/>
    <property type="match status" value="1"/>
</dbReference>
<dbReference type="GO" id="GO:0016491">
    <property type="term" value="F:oxidoreductase activity"/>
    <property type="evidence" value="ECO:0007669"/>
    <property type="project" value="InterPro"/>
</dbReference>
<organism evidence="3">
    <name type="scientific">viral metagenome</name>
    <dbReference type="NCBI Taxonomy" id="1070528"/>
    <lineage>
        <taxon>unclassified sequences</taxon>
        <taxon>metagenomes</taxon>
        <taxon>organismal metagenomes</taxon>
    </lineage>
</organism>
<evidence type="ECO:0000259" key="2">
    <source>
        <dbReference type="Pfam" id="PF04116"/>
    </source>
</evidence>
<evidence type="ECO:0000256" key="1">
    <source>
        <dbReference type="SAM" id="Phobius"/>
    </source>
</evidence>
<proteinExistence type="predicted"/>
<keyword evidence="1" id="KW-0472">Membrane</keyword>
<dbReference type="AlphaFoldDB" id="A0A6C0CQI3"/>
<keyword evidence="1" id="KW-0812">Transmembrane</keyword>
<protein>
    <recommendedName>
        <fullName evidence="2">Fatty acid hydroxylase domain-containing protein</fullName>
    </recommendedName>
</protein>
<sequence>MNIAILIISIYILSSFMEWSLHKFVMHGNPEFFEKIPLIGKILASTARDHLRHHEHVNIDMTLSQTKTNGLYFWWSTTLTFIIIALILSKFMAPVPIVLSVLVHNILWNNWHTRFHKYDQTVKIKEGLPTFQMFPVGPIYDYLWKYHAIHHSQKGEKYNFNIILPLFDHLFGTLGDKSCIDNTLYCKTEQSDYRCYQNQYHCYTKNDIH</sequence>
<accession>A0A6C0CQI3</accession>
<dbReference type="EMBL" id="MN739458">
    <property type="protein sequence ID" value="QHT05715.1"/>
    <property type="molecule type" value="Genomic_DNA"/>
</dbReference>
<keyword evidence="1" id="KW-1133">Transmembrane helix</keyword>